<keyword evidence="4" id="KW-1185">Reference proteome</keyword>
<dbReference type="EMBL" id="FOIL01000048">
    <property type="protein sequence ID" value="SET81601.1"/>
    <property type="molecule type" value="Genomic_DNA"/>
</dbReference>
<dbReference type="EMBL" id="FOZC01000012">
    <property type="protein sequence ID" value="SFR83130.1"/>
    <property type="molecule type" value="Genomic_DNA"/>
</dbReference>
<keyword evidence="1" id="KW-0472">Membrane</keyword>
<organism evidence="2 4">
    <name type="scientific">[Clostridium] aminophilum</name>
    <dbReference type="NCBI Taxonomy" id="1526"/>
    <lineage>
        <taxon>Bacteria</taxon>
        <taxon>Bacillati</taxon>
        <taxon>Bacillota</taxon>
        <taxon>Clostridia</taxon>
        <taxon>Lachnospirales</taxon>
        <taxon>Lachnospiraceae</taxon>
    </lineage>
</organism>
<keyword evidence="1" id="KW-0812">Transmembrane</keyword>
<reference evidence="4 5" key="1">
    <citation type="submission" date="2016-10" db="EMBL/GenBank/DDBJ databases">
        <authorList>
            <person name="de Groot N.N."/>
        </authorList>
    </citation>
    <scope>NUCLEOTIDE SEQUENCE [LARGE SCALE GENOMIC DNA]</scope>
    <source>
        <strain evidence="3 5">F</strain>
        <strain evidence="2 4">KH1P1</strain>
    </source>
</reference>
<dbReference type="RefSeq" id="WP_143050863.1">
    <property type="nucleotide sequence ID" value="NZ_FOIL01000048.1"/>
</dbReference>
<accession>A0A1I0HF11</accession>
<evidence type="ECO:0000313" key="2">
    <source>
        <dbReference type="EMBL" id="SET81601.1"/>
    </source>
</evidence>
<dbReference type="Proteomes" id="UP000199820">
    <property type="component" value="Unassembled WGS sequence"/>
</dbReference>
<dbReference type="OrthoDB" id="2037068at2"/>
<sequence length="167" mass="18803">MDRAELLNKNAMLARTGDGSGYENIYILTVGETYGKVHSLQLEPGDEEVLIEEVYVSLFRHVHELPMTEEDLSGAIEDEIYRSAGRIFGEEVADRVITGSPVEMSENIAAAIWMRIEDAAGIRSDEDAEEADWKIWAVIALKVFGTFLMLVLIAAVIWYIWEHATRI</sequence>
<feature type="transmembrane region" description="Helical" evidence="1">
    <location>
        <begin position="135"/>
        <end position="161"/>
    </location>
</feature>
<name>A0A1I0HF11_9FIRM</name>
<dbReference type="Proteomes" id="UP000214760">
    <property type="component" value="Unassembled WGS sequence"/>
</dbReference>
<keyword evidence="1" id="KW-1133">Transmembrane helix</keyword>
<proteinExistence type="predicted"/>
<evidence type="ECO:0000313" key="3">
    <source>
        <dbReference type="EMBL" id="SFR83130.1"/>
    </source>
</evidence>
<evidence type="ECO:0000313" key="5">
    <source>
        <dbReference type="Proteomes" id="UP000214760"/>
    </source>
</evidence>
<evidence type="ECO:0000256" key="1">
    <source>
        <dbReference type="SAM" id="Phobius"/>
    </source>
</evidence>
<gene>
    <name evidence="3" type="ORF">SAMN02910262_02001</name>
    <name evidence="2" type="ORF">SAMN04487771_10487</name>
</gene>
<dbReference type="AlphaFoldDB" id="A0A1I0HF11"/>
<evidence type="ECO:0000313" key="4">
    <source>
        <dbReference type="Proteomes" id="UP000199820"/>
    </source>
</evidence>
<dbReference type="STRING" id="1526.SAMN02910262_02001"/>
<protein>
    <submittedName>
        <fullName evidence="2">Uncharacterized protein</fullName>
    </submittedName>
</protein>